<name>A0A381VBM0_9ZZZZ</name>
<dbReference type="InterPro" id="IPR035959">
    <property type="entry name" value="RutC-like_sf"/>
</dbReference>
<accession>A0A381VBM0</accession>
<dbReference type="PANTHER" id="PTHR11803:SF39">
    <property type="entry name" value="2-IMINOBUTANOATE_2-IMINOPROPANOATE DEAMINASE"/>
    <property type="match status" value="1"/>
</dbReference>
<protein>
    <submittedName>
        <fullName evidence="1">Uncharacterized protein</fullName>
    </submittedName>
</protein>
<feature type="non-terminal residue" evidence="1">
    <location>
        <position position="135"/>
    </location>
</feature>
<sequence>MTSSIRLFIIVIVVLSFALGSFTARAQRSGPEVEYAAVQGGLPFSPYVRVDNMLYLSGQLGTMPGGGLAEGGVQAETQQTLENIRNVLERAGSSMNNVVKCSVFMEDMDQWPTMNEVYVTFFPEHLPARSAFGST</sequence>
<proteinExistence type="predicted"/>
<organism evidence="1">
    <name type="scientific">marine metagenome</name>
    <dbReference type="NCBI Taxonomy" id="408172"/>
    <lineage>
        <taxon>unclassified sequences</taxon>
        <taxon>metagenomes</taxon>
        <taxon>ecological metagenomes</taxon>
    </lineage>
</organism>
<dbReference type="GO" id="GO:0019239">
    <property type="term" value="F:deaminase activity"/>
    <property type="evidence" value="ECO:0007669"/>
    <property type="project" value="TreeGrafter"/>
</dbReference>
<dbReference type="Pfam" id="PF01042">
    <property type="entry name" value="Ribonuc_L-PSP"/>
    <property type="match status" value="1"/>
</dbReference>
<dbReference type="GO" id="GO:0005739">
    <property type="term" value="C:mitochondrion"/>
    <property type="evidence" value="ECO:0007669"/>
    <property type="project" value="TreeGrafter"/>
</dbReference>
<dbReference type="EMBL" id="UINC01008390">
    <property type="protein sequence ID" value="SVA37769.1"/>
    <property type="molecule type" value="Genomic_DNA"/>
</dbReference>
<reference evidence="1" key="1">
    <citation type="submission" date="2018-05" db="EMBL/GenBank/DDBJ databases">
        <authorList>
            <person name="Lanie J.A."/>
            <person name="Ng W.-L."/>
            <person name="Kazmierczak K.M."/>
            <person name="Andrzejewski T.M."/>
            <person name="Davidsen T.M."/>
            <person name="Wayne K.J."/>
            <person name="Tettelin H."/>
            <person name="Glass J.I."/>
            <person name="Rusch D."/>
            <person name="Podicherti R."/>
            <person name="Tsui H.-C.T."/>
            <person name="Winkler M.E."/>
        </authorList>
    </citation>
    <scope>NUCLEOTIDE SEQUENCE</scope>
</reference>
<dbReference type="InterPro" id="IPR006175">
    <property type="entry name" value="YjgF/YER057c/UK114"/>
</dbReference>
<dbReference type="GO" id="GO:0005829">
    <property type="term" value="C:cytosol"/>
    <property type="evidence" value="ECO:0007669"/>
    <property type="project" value="TreeGrafter"/>
</dbReference>
<dbReference type="AlphaFoldDB" id="A0A381VBM0"/>
<dbReference type="Gene3D" id="3.30.1330.40">
    <property type="entry name" value="RutC-like"/>
    <property type="match status" value="1"/>
</dbReference>
<dbReference type="CDD" id="cd00448">
    <property type="entry name" value="YjgF_YER057c_UK114_family"/>
    <property type="match status" value="1"/>
</dbReference>
<dbReference type="SUPFAM" id="SSF55298">
    <property type="entry name" value="YjgF-like"/>
    <property type="match status" value="1"/>
</dbReference>
<dbReference type="PANTHER" id="PTHR11803">
    <property type="entry name" value="2-IMINOBUTANOATE/2-IMINOPROPANOATE DEAMINASE RIDA"/>
    <property type="match status" value="1"/>
</dbReference>
<gene>
    <name evidence="1" type="ORF">METZ01_LOCUS90623</name>
</gene>
<evidence type="ECO:0000313" key="1">
    <source>
        <dbReference type="EMBL" id="SVA37769.1"/>
    </source>
</evidence>